<dbReference type="InterPro" id="IPR050707">
    <property type="entry name" value="HTH_MetabolicPath_Reg"/>
</dbReference>
<keyword evidence="3" id="KW-0804">Transcription</keyword>
<dbReference type="AlphaFoldDB" id="A0A552WL21"/>
<dbReference type="InterPro" id="IPR029016">
    <property type="entry name" value="GAF-like_dom_sf"/>
</dbReference>
<dbReference type="InterPro" id="IPR005471">
    <property type="entry name" value="Tscrpt_reg_IclR_N"/>
</dbReference>
<evidence type="ECO:0000256" key="1">
    <source>
        <dbReference type="ARBA" id="ARBA00023015"/>
    </source>
</evidence>
<sequence>MATQPTLINSVVRALRLLDAVGEASGPVPAKLLAHRTGLALGTTYHLLRTLAHEGYVLRTDDGFVLGDRVDSLASARHSPIGPGRARQVLGRLHDDLGAAAYLAVLDDGEVRIAEIYDSPGAPRTDLWVGLHEAAHATALGKAVLAALPEEGRRAYLAAHPMNDLTPRTLTTRRALLGELAAGDGVMVDREEYAVGTVCAAAALPSADVTAAVAVSAPVGRAKDVLASTDHLRRAATLLALAARR</sequence>
<dbReference type="InterPro" id="IPR036388">
    <property type="entry name" value="WH-like_DNA-bd_sf"/>
</dbReference>
<gene>
    <name evidence="6" type="ORF">FJ693_17595</name>
</gene>
<dbReference type="EMBL" id="VJXR01000081">
    <property type="protein sequence ID" value="TRW43458.1"/>
    <property type="molecule type" value="Genomic_DNA"/>
</dbReference>
<dbReference type="Pfam" id="PF01614">
    <property type="entry name" value="IclR_C"/>
    <property type="match status" value="1"/>
</dbReference>
<dbReference type="PANTHER" id="PTHR30136:SF24">
    <property type="entry name" value="HTH-TYPE TRANSCRIPTIONAL REPRESSOR ALLR"/>
    <property type="match status" value="1"/>
</dbReference>
<evidence type="ECO:0000259" key="5">
    <source>
        <dbReference type="PROSITE" id="PS51078"/>
    </source>
</evidence>
<evidence type="ECO:0000256" key="3">
    <source>
        <dbReference type="ARBA" id="ARBA00023163"/>
    </source>
</evidence>
<dbReference type="Pfam" id="PF09339">
    <property type="entry name" value="HTH_IclR"/>
    <property type="match status" value="1"/>
</dbReference>
<dbReference type="PANTHER" id="PTHR30136">
    <property type="entry name" value="HELIX-TURN-HELIX TRANSCRIPTIONAL REGULATOR, ICLR FAMILY"/>
    <property type="match status" value="1"/>
</dbReference>
<dbReference type="SUPFAM" id="SSF46785">
    <property type="entry name" value="Winged helix' DNA-binding domain"/>
    <property type="match status" value="1"/>
</dbReference>
<keyword evidence="1" id="KW-0805">Transcription regulation</keyword>
<reference evidence="6 7" key="1">
    <citation type="submission" date="2019-07" db="EMBL/GenBank/DDBJ databases">
        <title>Georgenia wutianyii sp. nov. and Georgenia *** sp. nov. isolated from plateau pika (Ochotona curzoniae) in the Qinghai-Tibet plateau of China.</title>
        <authorList>
            <person name="Tian Z."/>
        </authorList>
    </citation>
    <scope>NUCLEOTIDE SEQUENCE [LARGE SCALE GENOMIC DNA]</scope>
    <source>
        <strain evidence="6 7">Z446</strain>
    </source>
</reference>
<feature type="domain" description="IclR-ED" evidence="5">
    <location>
        <begin position="69"/>
        <end position="245"/>
    </location>
</feature>
<protein>
    <submittedName>
        <fullName evidence="6">Helix-turn-helix domain-containing protein</fullName>
    </submittedName>
</protein>
<name>A0A552WL21_9MICO</name>
<dbReference type="InterPro" id="IPR014757">
    <property type="entry name" value="Tscrpt_reg_IclR_C"/>
</dbReference>
<dbReference type="Proteomes" id="UP000318693">
    <property type="component" value="Unassembled WGS sequence"/>
</dbReference>
<evidence type="ECO:0000313" key="6">
    <source>
        <dbReference type="EMBL" id="TRW43458.1"/>
    </source>
</evidence>
<keyword evidence="2" id="KW-0238">DNA-binding</keyword>
<organism evidence="6 7">
    <name type="scientific">Georgenia yuyongxinii</name>
    <dbReference type="NCBI Taxonomy" id="2589797"/>
    <lineage>
        <taxon>Bacteria</taxon>
        <taxon>Bacillati</taxon>
        <taxon>Actinomycetota</taxon>
        <taxon>Actinomycetes</taxon>
        <taxon>Micrococcales</taxon>
        <taxon>Bogoriellaceae</taxon>
        <taxon>Georgenia</taxon>
    </lineage>
</organism>
<dbReference type="RefSeq" id="WP_143419761.1">
    <property type="nucleotide sequence ID" value="NZ_VJXR01000081.1"/>
</dbReference>
<keyword evidence="7" id="KW-1185">Reference proteome</keyword>
<dbReference type="GO" id="GO:0003700">
    <property type="term" value="F:DNA-binding transcription factor activity"/>
    <property type="evidence" value="ECO:0007669"/>
    <property type="project" value="TreeGrafter"/>
</dbReference>
<dbReference type="Gene3D" id="3.30.450.40">
    <property type="match status" value="1"/>
</dbReference>
<dbReference type="PROSITE" id="PS51077">
    <property type="entry name" value="HTH_ICLR"/>
    <property type="match status" value="1"/>
</dbReference>
<dbReference type="InterPro" id="IPR036390">
    <property type="entry name" value="WH_DNA-bd_sf"/>
</dbReference>
<proteinExistence type="predicted"/>
<dbReference type="GO" id="GO:0003677">
    <property type="term" value="F:DNA binding"/>
    <property type="evidence" value="ECO:0007669"/>
    <property type="project" value="UniProtKB-KW"/>
</dbReference>
<accession>A0A552WL21</accession>
<evidence type="ECO:0000313" key="7">
    <source>
        <dbReference type="Proteomes" id="UP000318693"/>
    </source>
</evidence>
<dbReference type="Gene3D" id="1.10.10.10">
    <property type="entry name" value="Winged helix-like DNA-binding domain superfamily/Winged helix DNA-binding domain"/>
    <property type="match status" value="1"/>
</dbReference>
<comment type="caution">
    <text evidence="6">The sequence shown here is derived from an EMBL/GenBank/DDBJ whole genome shotgun (WGS) entry which is preliminary data.</text>
</comment>
<evidence type="ECO:0000256" key="2">
    <source>
        <dbReference type="ARBA" id="ARBA00023125"/>
    </source>
</evidence>
<dbReference type="GO" id="GO:0045892">
    <property type="term" value="P:negative regulation of DNA-templated transcription"/>
    <property type="evidence" value="ECO:0007669"/>
    <property type="project" value="TreeGrafter"/>
</dbReference>
<feature type="domain" description="HTH iclR-type" evidence="4">
    <location>
        <begin position="8"/>
        <end position="68"/>
    </location>
</feature>
<evidence type="ECO:0000259" key="4">
    <source>
        <dbReference type="PROSITE" id="PS51077"/>
    </source>
</evidence>
<dbReference type="PROSITE" id="PS51078">
    <property type="entry name" value="ICLR_ED"/>
    <property type="match status" value="1"/>
</dbReference>
<dbReference type="SUPFAM" id="SSF55781">
    <property type="entry name" value="GAF domain-like"/>
    <property type="match status" value="1"/>
</dbReference>
<dbReference type="SMART" id="SM00346">
    <property type="entry name" value="HTH_ICLR"/>
    <property type="match status" value="1"/>
</dbReference>